<keyword evidence="3" id="KW-1185">Reference proteome</keyword>
<dbReference type="STRING" id="504805.SAMN05421505_102145"/>
<organism evidence="2 3">
    <name type="scientific">Sinosporangium album</name>
    <dbReference type="NCBI Taxonomy" id="504805"/>
    <lineage>
        <taxon>Bacteria</taxon>
        <taxon>Bacillati</taxon>
        <taxon>Actinomycetota</taxon>
        <taxon>Actinomycetes</taxon>
        <taxon>Streptosporangiales</taxon>
        <taxon>Streptosporangiaceae</taxon>
        <taxon>Sinosporangium</taxon>
    </lineage>
</organism>
<evidence type="ECO:0000313" key="3">
    <source>
        <dbReference type="Proteomes" id="UP000198923"/>
    </source>
</evidence>
<accession>A0A1G7S2V0</accession>
<protein>
    <submittedName>
        <fullName evidence="2">Uncharacterized protein</fullName>
    </submittedName>
</protein>
<evidence type="ECO:0000313" key="2">
    <source>
        <dbReference type="EMBL" id="SDG17316.1"/>
    </source>
</evidence>
<sequence length="236" mass="25613">MVRKSPSASPVGLSAPRAGCHPASRLTGGEGTGTLHFDSHLGVRPCTGVGSTRGEPAPVAMSANSRSPPPGIPFQWIKVADQALCSALCRDTRISTEPTLENRLENLTAPTFLTMREFSRPHHRRRTRPAPGKTRMMSESGKEFRSIYASNAVIHETASQVGEIHPEIDPISGNSLRTPGKSPCSPRGHKGRPLHPFGSGLRNRERDINSNVRCRPPEQLRRKFSGSGPTHQPGNR</sequence>
<feature type="region of interest" description="Disordered" evidence="1">
    <location>
        <begin position="1"/>
        <end position="33"/>
    </location>
</feature>
<feature type="compositionally biased region" description="Polar residues" evidence="1">
    <location>
        <begin position="227"/>
        <end position="236"/>
    </location>
</feature>
<feature type="region of interest" description="Disordered" evidence="1">
    <location>
        <begin position="166"/>
        <end position="236"/>
    </location>
</feature>
<gene>
    <name evidence="2" type="ORF">SAMN05421505_102145</name>
</gene>
<proteinExistence type="predicted"/>
<dbReference type="Proteomes" id="UP000198923">
    <property type="component" value="Unassembled WGS sequence"/>
</dbReference>
<dbReference type="EMBL" id="FNCN01000002">
    <property type="protein sequence ID" value="SDG17316.1"/>
    <property type="molecule type" value="Genomic_DNA"/>
</dbReference>
<evidence type="ECO:0000256" key="1">
    <source>
        <dbReference type="SAM" id="MobiDB-lite"/>
    </source>
</evidence>
<dbReference type="AlphaFoldDB" id="A0A1G7S2V0"/>
<name>A0A1G7S2V0_9ACTN</name>
<feature type="region of interest" description="Disordered" evidence="1">
    <location>
        <begin position="120"/>
        <end position="140"/>
    </location>
</feature>
<reference evidence="2 3" key="1">
    <citation type="submission" date="2016-10" db="EMBL/GenBank/DDBJ databases">
        <authorList>
            <person name="de Groot N.N."/>
        </authorList>
    </citation>
    <scope>NUCLEOTIDE SEQUENCE [LARGE SCALE GENOMIC DNA]</scope>
    <source>
        <strain evidence="2 3">CPCC 201354</strain>
    </source>
</reference>